<protein>
    <submittedName>
        <fullName evidence="2">Uncharacterized protein</fullName>
    </submittedName>
</protein>
<dbReference type="EMBL" id="JBEFKJ010000003">
    <property type="protein sequence ID" value="KAL2047048.1"/>
    <property type="molecule type" value="Genomic_DNA"/>
</dbReference>
<comment type="caution">
    <text evidence="2">The sequence shown here is derived from an EMBL/GenBank/DDBJ whole genome shotgun (WGS) entry which is preliminary data.</text>
</comment>
<proteinExistence type="predicted"/>
<name>A0ABR4AUA4_9LECA</name>
<organism evidence="2 3">
    <name type="scientific">Stereocaulon virgatum</name>
    <dbReference type="NCBI Taxonomy" id="373712"/>
    <lineage>
        <taxon>Eukaryota</taxon>
        <taxon>Fungi</taxon>
        <taxon>Dikarya</taxon>
        <taxon>Ascomycota</taxon>
        <taxon>Pezizomycotina</taxon>
        <taxon>Lecanoromycetes</taxon>
        <taxon>OSLEUM clade</taxon>
        <taxon>Lecanoromycetidae</taxon>
        <taxon>Lecanorales</taxon>
        <taxon>Lecanorineae</taxon>
        <taxon>Stereocaulaceae</taxon>
        <taxon>Stereocaulon</taxon>
    </lineage>
</organism>
<reference evidence="2 3" key="1">
    <citation type="submission" date="2024-09" db="EMBL/GenBank/DDBJ databases">
        <title>Rethinking Asexuality: The Enigmatic Case of Functional Sexual Genes in Lepraria (Stereocaulaceae).</title>
        <authorList>
            <person name="Doellman M."/>
            <person name="Sun Y."/>
            <person name="Barcenas-Pena A."/>
            <person name="Lumbsch H.T."/>
            <person name="Grewe F."/>
        </authorList>
    </citation>
    <scope>NUCLEOTIDE SEQUENCE [LARGE SCALE GENOMIC DNA]</scope>
    <source>
        <strain evidence="2 3">Mercado 3170</strain>
    </source>
</reference>
<feature type="region of interest" description="Disordered" evidence="1">
    <location>
        <begin position="1"/>
        <end position="53"/>
    </location>
</feature>
<evidence type="ECO:0000313" key="3">
    <source>
        <dbReference type="Proteomes" id="UP001590950"/>
    </source>
</evidence>
<gene>
    <name evidence="2" type="ORF">N7G274_001066</name>
</gene>
<evidence type="ECO:0000313" key="2">
    <source>
        <dbReference type="EMBL" id="KAL2047048.1"/>
    </source>
</evidence>
<keyword evidence="3" id="KW-1185">Reference proteome</keyword>
<feature type="compositionally biased region" description="Basic residues" evidence="1">
    <location>
        <begin position="34"/>
        <end position="43"/>
    </location>
</feature>
<accession>A0ABR4AUA4</accession>
<dbReference type="Proteomes" id="UP001590950">
    <property type="component" value="Unassembled WGS sequence"/>
</dbReference>
<sequence length="53" mass="6434">MYAQRYLEQTPGNREPRLKAASLFARSPKQGEMKRKKKKKKKETHPYRFNSYM</sequence>
<evidence type="ECO:0000256" key="1">
    <source>
        <dbReference type="SAM" id="MobiDB-lite"/>
    </source>
</evidence>